<dbReference type="PROSITE" id="PS50249">
    <property type="entry name" value="MPN"/>
    <property type="match status" value="1"/>
</dbReference>
<dbReference type="InterPro" id="IPR025657">
    <property type="entry name" value="RadC_JAB"/>
</dbReference>
<proteinExistence type="inferred from homology"/>
<dbReference type="InterPro" id="IPR010994">
    <property type="entry name" value="RuvA_2-like"/>
</dbReference>
<evidence type="ECO:0000256" key="6">
    <source>
        <dbReference type="ARBA" id="ARBA00023049"/>
    </source>
</evidence>
<dbReference type="GO" id="GO:0006508">
    <property type="term" value="P:proteolysis"/>
    <property type="evidence" value="ECO:0007669"/>
    <property type="project" value="UniProtKB-KW"/>
</dbReference>
<keyword evidence="6" id="KW-0482">Metalloprotease</keyword>
<evidence type="ECO:0000259" key="8">
    <source>
        <dbReference type="PROSITE" id="PS50249"/>
    </source>
</evidence>
<feature type="domain" description="MPN" evidence="8">
    <location>
        <begin position="98"/>
        <end position="220"/>
    </location>
</feature>
<dbReference type="GO" id="GO:0008237">
    <property type="term" value="F:metallopeptidase activity"/>
    <property type="evidence" value="ECO:0007669"/>
    <property type="project" value="UniProtKB-KW"/>
</dbReference>
<evidence type="ECO:0000313" key="9">
    <source>
        <dbReference type="EMBL" id="KRO18396.1"/>
    </source>
</evidence>
<name>A0A0R2MZX4_9LACO</name>
<protein>
    <submittedName>
        <fullName evidence="9">DNA repair protein</fullName>
    </submittedName>
</protein>
<dbReference type="Gene3D" id="3.40.140.10">
    <property type="entry name" value="Cytidine Deaminase, domain 2"/>
    <property type="match status" value="1"/>
</dbReference>
<keyword evidence="4" id="KW-0378">Hydrolase</keyword>
<dbReference type="EMBL" id="JQCE01000005">
    <property type="protein sequence ID" value="KRO18396.1"/>
    <property type="molecule type" value="Genomic_DNA"/>
</dbReference>
<evidence type="ECO:0000313" key="10">
    <source>
        <dbReference type="Proteomes" id="UP000050969"/>
    </source>
</evidence>
<dbReference type="Proteomes" id="UP000050969">
    <property type="component" value="Unassembled WGS sequence"/>
</dbReference>
<evidence type="ECO:0000256" key="2">
    <source>
        <dbReference type="ARBA" id="ARBA00022670"/>
    </source>
</evidence>
<dbReference type="RefSeq" id="WP_056992243.1">
    <property type="nucleotide sequence ID" value="NZ_JQCE01000005.1"/>
</dbReference>
<keyword evidence="2" id="KW-0645">Protease</keyword>
<keyword evidence="3" id="KW-0479">Metal-binding</keyword>
<evidence type="ECO:0000256" key="3">
    <source>
        <dbReference type="ARBA" id="ARBA00022723"/>
    </source>
</evidence>
<gene>
    <name evidence="9" type="ORF">IV56_GL001529</name>
</gene>
<dbReference type="GO" id="GO:0046872">
    <property type="term" value="F:metal ion binding"/>
    <property type="evidence" value="ECO:0007669"/>
    <property type="project" value="UniProtKB-KW"/>
</dbReference>
<dbReference type="InterPro" id="IPR001405">
    <property type="entry name" value="UPF0758"/>
</dbReference>
<dbReference type="InterPro" id="IPR037518">
    <property type="entry name" value="MPN"/>
</dbReference>
<comment type="similarity">
    <text evidence="1 7">Belongs to the UPF0758 family.</text>
</comment>
<dbReference type="PANTHER" id="PTHR30471">
    <property type="entry name" value="DNA REPAIR PROTEIN RADC"/>
    <property type="match status" value="1"/>
</dbReference>
<dbReference type="PROSITE" id="PS01302">
    <property type="entry name" value="UPF0758"/>
    <property type="match status" value="1"/>
</dbReference>
<dbReference type="SUPFAM" id="SSF47781">
    <property type="entry name" value="RuvA domain 2-like"/>
    <property type="match status" value="1"/>
</dbReference>
<dbReference type="AlphaFoldDB" id="A0A0R2MZX4"/>
<evidence type="ECO:0000256" key="1">
    <source>
        <dbReference type="ARBA" id="ARBA00010243"/>
    </source>
</evidence>
<reference evidence="9 10" key="1">
    <citation type="journal article" date="2015" name="Genome Announc.">
        <title>Expanding the biotechnology potential of lactobacilli through comparative genomics of 213 strains and associated genera.</title>
        <authorList>
            <person name="Sun Z."/>
            <person name="Harris H.M."/>
            <person name="McCann A."/>
            <person name="Guo C."/>
            <person name="Argimon S."/>
            <person name="Zhang W."/>
            <person name="Yang X."/>
            <person name="Jeffery I.B."/>
            <person name="Cooney J.C."/>
            <person name="Kagawa T.F."/>
            <person name="Liu W."/>
            <person name="Song Y."/>
            <person name="Salvetti E."/>
            <person name="Wrobel A."/>
            <person name="Rasinkangas P."/>
            <person name="Parkhill J."/>
            <person name="Rea M.C."/>
            <person name="O'Sullivan O."/>
            <person name="Ritari J."/>
            <person name="Douillard F.P."/>
            <person name="Paul Ross R."/>
            <person name="Yang R."/>
            <person name="Briner A.E."/>
            <person name="Felis G.E."/>
            <person name="de Vos W.M."/>
            <person name="Barrangou R."/>
            <person name="Klaenhammer T.R."/>
            <person name="Caufield P.W."/>
            <person name="Cui Y."/>
            <person name="Zhang H."/>
            <person name="O'Toole P.W."/>
        </authorList>
    </citation>
    <scope>NUCLEOTIDE SEQUENCE [LARGE SCALE GENOMIC DNA]</scope>
    <source>
        <strain evidence="9 10">DSM 24301</strain>
    </source>
</reference>
<accession>A0A0R2MZX4</accession>
<dbReference type="Pfam" id="PF04002">
    <property type="entry name" value="RadC"/>
    <property type="match status" value="1"/>
</dbReference>
<dbReference type="STRING" id="1293598.IV56_GL001529"/>
<evidence type="ECO:0000256" key="5">
    <source>
        <dbReference type="ARBA" id="ARBA00022833"/>
    </source>
</evidence>
<dbReference type="CDD" id="cd08071">
    <property type="entry name" value="MPN_DUF2466"/>
    <property type="match status" value="1"/>
</dbReference>
<sequence length="220" mass="24539">MFEKASMKTNQPAKAQLIAHGAGSLTDRQLIEVFVGPKYQLMLDSLMRQYPNLNGLEQLSVEELALFDGIGMNKATNILAAIELGKRILHQQYTRVETVTSSEALGKGLIKYFLGVPQEYLIGFYMDVKNRVIQRQLLSIGSMTASLVDPKLIYRHSLLLKAPRLILAHNHPSGSEKPSEVDVKVTTQLVQAAQIMGIELVDHLIVGENQYYSFREAGKL</sequence>
<dbReference type="PATRIC" id="fig|1293598.4.peg.1594"/>
<dbReference type="PANTHER" id="PTHR30471:SF3">
    <property type="entry name" value="UPF0758 PROTEIN YEES-RELATED"/>
    <property type="match status" value="1"/>
</dbReference>
<organism evidence="9 10">
    <name type="scientific">Lacticaseibacillus saniviri JCM 17471 = DSM 24301</name>
    <dbReference type="NCBI Taxonomy" id="1293598"/>
    <lineage>
        <taxon>Bacteria</taxon>
        <taxon>Bacillati</taxon>
        <taxon>Bacillota</taxon>
        <taxon>Bacilli</taxon>
        <taxon>Lactobacillales</taxon>
        <taxon>Lactobacillaceae</taxon>
        <taxon>Lacticaseibacillus</taxon>
    </lineage>
</organism>
<evidence type="ECO:0000256" key="7">
    <source>
        <dbReference type="RuleBase" id="RU003797"/>
    </source>
</evidence>
<dbReference type="NCBIfam" id="TIGR00608">
    <property type="entry name" value="radc"/>
    <property type="match status" value="1"/>
</dbReference>
<evidence type="ECO:0000256" key="4">
    <source>
        <dbReference type="ARBA" id="ARBA00022801"/>
    </source>
</evidence>
<keyword evidence="5" id="KW-0862">Zinc</keyword>
<keyword evidence="10" id="KW-1185">Reference proteome</keyword>
<dbReference type="InterPro" id="IPR020891">
    <property type="entry name" value="UPF0758_CS"/>
</dbReference>
<comment type="caution">
    <text evidence="9">The sequence shown here is derived from an EMBL/GenBank/DDBJ whole genome shotgun (WGS) entry which is preliminary data.</text>
</comment>